<dbReference type="Proteomes" id="UP000024635">
    <property type="component" value="Unassembled WGS sequence"/>
</dbReference>
<name>A0A016WLV3_9BILA</name>
<protein>
    <submittedName>
        <fullName evidence="1">Uncharacterized protein</fullName>
    </submittedName>
</protein>
<evidence type="ECO:0000313" key="2">
    <source>
        <dbReference type="Proteomes" id="UP000024635"/>
    </source>
</evidence>
<evidence type="ECO:0000313" key="1">
    <source>
        <dbReference type="EMBL" id="EYC40541.1"/>
    </source>
</evidence>
<dbReference type="EMBL" id="JARK01000208">
    <property type="protein sequence ID" value="EYC40541.1"/>
    <property type="molecule type" value="Genomic_DNA"/>
</dbReference>
<accession>A0A016WLV3</accession>
<gene>
    <name evidence="1" type="primary">Acey_s0608.g607</name>
    <name evidence="1" type="ORF">Y032_0608g607</name>
</gene>
<dbReference type="AlphaFoldDB" id="A0A016WLV3"/>
<reference evidence="2" key="1">
    <citation type="journal article" date="2015" name="Nat. Genet.">
        <title>The genome and transcriptome of the zoonotic hookworm Ancylostoma ceylanicum identify infection-specific gene families.</title>
        <authorList>
            <person name="Schwarz E.M."/>
            <person name="Hu Y."/>
            <person name="Antoshechkin I."/>
            <person name="Miller M.M."/>
            <person name="Sternberg P.W."/>
            <person name="Aroian R.V."/>
        </authorList>
    </citation>
    <scope>NUCLEOTIDE SEQUENCE</scope>
    <source>
        <strain evidence="2">HY135</strain>
    </source>
</reference>
<proteinExistence type="predicted"/>
<sequence length="150" mass="17460">MTVAFPRPRKARGATASLQHEYYLPIRPYYIPLPDNKLWGFLYSELVSLLVNIEFDGQLSRKPRFSTVATIKSCAARSRRVLFEAAKRPLPWMRAVNQPCSDYLLLNLVFPRNVYDLLYSSFFLIDLFLNCYDFVSQIMIPEVVVSLWAK</sequence>
<keyword evidence="2" id="KW-1185">Reference proteome</keyword>
<comment type="caution">
    <text evidence="1">The sequence shown here is derived from an EMBL/GenBank/DDBJ whole genome shotgun (WGS) entry which is preliminary data.</text>
</comment>
<organism evidence="1 2">
    <name type="scientific">Ancylostoma ceylanicum</name>
    <dbReference type="NCBI Taxonomy" id="53326"/>
    <lineage>
        <taxon>Eukaryota</taxon>
        <taxon>Metazoa</taxon>
        <taxon>Ecdysozoa</taxon>
        <taxon>Nematoda</taxon>
        <taxon>Chromadorea</taxon>
        <taxon>Rhabditida</taxon>
        <taxon>Rhabditina</taxon>
        <taxon>Rhabditomorpha</taxon>
        <taxon>Strongyloidea</taxon>
        <taxon>Ancylostomatidae</taxon>
        <taxon>Ancylostomatinae</taxon>
        <taxon>Ancylostoma</taxon>
    </lineage>
</organism>